<feature type="transmembrane region" description="Helical" evidence="8">
    <location>
        <begin position="300"/>
        <end position="317"/>
    </location>
</feature>
<evidence type="ECO:0000256" key="6">
    <source>
        <dbReference type="ARBA" id="ARBA00022989"/>
    </source>
</evidence>
<dbReference type="STRING" id="145458.APU90_08740"/>
<keyword evidence="5 8" id="KW-0812">Transmembrane</keyword>
<comment type="similarity">
    <text evidence="2">Belongs to the autoinducer-2 exporter (AI-2E) (TC 2.A.86) family.</text>
</comment>
<sequence>MRFGRPRRTVGPRIADQPAPRPEVALSIPDSALVSDGMRIAGAWSWRILVVVAALAVLVVVIVELRLIVIPLCVAIILAALLVPFSSFLQHHRWPKWLAILVSELGIVVIIGGLLFLVVTQVFAGFDDLNQRTVQSYDALTIWLRESPLQLTASDIDHYAQQALVALQQDAGSLVSGALSIGSTVGHVLTGVLLTLFSTLFILIDGPTIWRWVVGLFPQRARGAVDGAGRAGWVTLTSFVRVQIFVAFVDAVGIGLGAFLLGVPLALPLSGLVFLGSFVPVIGAVVTGALAVFVALVYNGPLIALVLLIVVLAVQQLEGHVLQPLVMGSAVKVHPLAVVLAVAGGSILAGIAGAFFAVPFIAALNVMVTYIASGAWRSPLHTPQKVAAENAD</sequence>
<comment type="subcellular location">
    <subcellularLocation>
        <location evidence="1">Cell membrane</location>
        <topology evidence="1">Multi-pass membrane protein</topology>
    </subcellularLocation>
</comment>
<keyword evidence="11" id="KW-1185">Reference proteome</keyword>
<dbReference type="EMBL" id="PSWU01000012">
    <property type="protein sequence ID" value="PPI14528.1"/>
    <property type="molecule type" value="Genomic_DNA"/>
</dbReference>
<evidence type="ECO:0000256" key="8">
    <source>
        <dbReference type="SAM" id="Phobius"/>
    </source>
</evidence>
<feature type="transmembrane region" description="Helical" evidence="8">
    <location>
        <begin position="44"/>
        <end position="62"/>
    </location>
</feature>
<evidence type="ECO:0000256" key="4">
    <source>
        <dbReference type="ARBA" id="ARBA00022475"/>
    </source>
</evidence>
<evidence type="ECO:0000313" key="9">
    <source>
        <dbReference type="EMBL" id="KKM46957.1"/>
    </source>
</evidence>
<dbReference type="GO" id="GO:0005886">
    <property type="term" value="C:plasma membrane"/>
    <property type="evidence" value="ECO:0007669"/>
    <property type="project" value="UniProtKB-SubCell"/>
</dbReference>
<keyword evidence="4" id="KW-1003">Cell membrane</keyword>
<reference evidence="9 11" key="1">
    <citation type="submission" date="2015-04" db="EMBL/GenBank/DDBJ databases">
        <title>Draft genome sequence of Rathayibacter toxicus strain FH-142 (AKA 70134 or CS 32), a Western Australian isolate.</title>
        <authorList>
            <consortium name="Consortium for Microbial Forensics and Genomics (microFORGE)"/>
            <person name="Knight B.M."/>
            <person name="Roberts D.P."/>
            <person name="Lin D."/>
            <person name="Hari K."/>
            <person name="Fletcher J."/>
            <person name="Melcher U."/>
            <person name="Blagden T."/>
            <person name="Luster D.G."/>
            <person name="Sechler A.J."/>
            <person name="Schneider W.L."/>
            <person name="Winegar R.A."/>
        </authorList>
    </citation>
    <scope>NUCLEOTIDE SEQUENCE [LARGE SCALE GENOMIC DNA]</scope>
    <source>
        <strain evidence="9 11">FH142</strain>
    </source>
</reference>
<dbReference type="Proteomes" id="UP000052979">
    <property type="component" value="Unassembled WGS sequence"/>
</dbReference>
<dbReference type="eggNOG" id="COG0628">
    <property type="taxonomic scope" value="Bacteria"/>
</dbReference>
<dbReference type="GeneID" id="93666683"/>
<dbReference type="AlphaFoldDB" id="A0A0U1PVZ3"/>
<evidence type="ECO:0000256" key="5">
    <source>
        <dbReference type="ARBA" id="ARBA00022692"/>
    </source>
</evidence>
<evidence type="ECO:0000256" key="3">
    <source>
        <dbReference type="ARBA" id="ARBA00022448"/>
    </source>
</evidence>
<feature type="transmembrane region" description="Helical" evidence="8">
    <location>
        <begin position="337"/>
        <end position="368"/>
    </location>
</feature>
<keyword evidence="7 8" id="KW-0472">Membrane</keyword>
<evidence type="ECO:0000256" key="2">
    <source>
        <dbReference type="ARBA" id="ARBA00009773"/>
    </source>
</evidence>
<accession>A0A0U1PVZ3</accession>
<organism evidence="9 11">
    <name type="scientific">Rathayibacter toxicus</name>
    <dbReference type="NCBI Taxonomy" id="145458"/>
    <lineage>
        <taxon>Bacteria</taxon>
        <taxon>Bacillati</taxon>
        <taxon>Actinomycetota</taxon>
        <taxon>Actinomycetes</taxon>
        <taxon>Micrococcales</taxon>
        <taxon>Microbacteriaceae</taxon>
        <taxon>Rathayibacter</taxon>
    </lineage>
</organism>
<evidence type="ECO:0000256" key="7">
    <source>
        <dbReference type="ARBA" id="ARBA00023136"/>
    </source>
</evidence>
<dbReference type="PANTHER" id="PTHR21716:SF53">
    <property type="entry name" value="PERMEASE PERM-RELATED"/>
    <property type="match status" value="1"/>
</dbReference>
<reference evidence="10 12" key="2">
    <citation type="submission" date="2018-02" db="EMBL/GenBank/DDBJ databases">
        <title>Bacteriophage NCPPB3778 and a type I-E CRISPR drive the evolution of the US Biological Select Agent, Rathayibacter toxicus.</title>
        <authorList>
            <person name="Davis E.W.II."/>
            <person name="Tabima J.F."/>
            <person name="Weisberg A.J."/>
            <person name="Lopes L.D."/>
            <person name="Wiseman M.S."/>
            <person name="Wiseman M.S."/>
            <person name="Pupko T."/>
            <person name="Belcher M.S."/>
            <person name="Sechler A.J."/>
            <person name="Tancos M.A."/>
            <person name="Schroeder B.K."/>
            <person name="Murray T.D."/>
            <person name="Luster D.G."/>
            <person name="Schneider W.L."/>
            <person name="Rogers E."/>
            <person name="Andreote F.D."/>
            <person name="Grunwald N.J."/>
            <person name="Putnam M.L."/>
            <person name="Chang J.H."/>
        </authorList>
    </citation>
    <scope>NUCLEOTIDE SEQUENCE [LARGE SCALE GENOMIC DNA]</scope>
    <source>
        <strain evidence="10 12">FH99</strain>
    </source>
</reference>
<feature type="transmembrane region" description="Helical" evidence="8">
    <location>
        <begin position="273"/>
        <end position="293"/>
    </location>
</feature>
<feature type="transmembrane region" description="Helical" evidence="8">
    <location>
        <begin position="97"/>
        <end position="124"/>
    </location>
</feature>
<gene>
    <name evidence="10" type="ORF">C5C51_08170</name>
    <name evidence="9" type="ORF">VT73_01480</name>
</gene>
<feature type="transmembrane region" description="Helical" evidence="8">
    <location>
        <begin position="244"/>
        <end position="267"/>
    </location>
</feature>
<evidence type="ECO:0000313" key="11">
    <source>
        <dbReference type="Proteomes" id="UP000052979"/>
    </source>
</evidence>
<dbReference type="KEGG" id="rtc:APU90_08740"/>
<name>A0A0U1PVZ3_9MICO</name>
<feature type="transmembrane region" description="Helical" evidence="8">
    <location>
        <begin position="68"/>
        <end position="85"/>
    </location>
</feature>
<feature type="transmembrane region" description="Helical" evidence="8">
    <location>
        <begin position="184"/>
        <end position="204"/>
    </location>
</feature>
<evidence type="ECO:0000256" key="1">
    <source>
        <dbReference type="ARBA" id="ARBA00004651"/>
    </source>
</evidence>
<dbReference type="PATRIC" id="fig|145458.8.peg.266"/>
<protein>
    <submittedName>
        <fullName evidence="10">AI-2E family transporter</fullName>
    </submittedName>
    <submittedName>
        <fullName evidence="9">Permease</fullName>
    </submittedName>
</protein>
<keyword evidence="3" id="KW-0813">Transport</keyword>
<dbReference type="PANTHER" id="PTHR21716">
    <property type="entry name" value="TRANSMEMBRANE PROTEIN"/>
    <property type="match status" value="1"/>
</dbReference>
<evidence type="ECO:0000313" key="12">
    <source>
        <dbReference type="Proteomes" id="UP000237966"/>
    </source>
</evidence>
<dbReference type="RefSeq" id="WP_042734222.1">
    <property type="nucleotide sequence ID" value="NZ_CP010848.1"/>
</dbReference>
<proteinExistence type="inferred from homology"/>
<dbReference type="GO" id="GO:0055085">
    <property type="term" value="P:transmembrane transport"/>
    <property type="evidence" value="ECO:0007669"/>
    <property type="project" value="TreeGrafter"/>
</dbReference>
<comment type="caution">
    <text evidence="9">The sequence shown here is derived from an EMBL/GenBank/DDBJ whole genome shotgun (WGS) entry which is preliminary data.</text>
</comment>
<keyword evidence="6 8" id="KW-1133">Transmembrane helix</keyword>
<evidence type="ECO:0000313" key="10">
    <source>
        <dbReference type="EMBL" id="PPI14528.1"/>
    </source>
</evidence>
<dbReference type="InterPro" id="IPR002549">
    <property type="entry name" value="AI-2E-like"/>
</dbReference>
<dbReference type="EMBL" id="LBFI01000011">
    <property type="protein sequence ID" value="KKM46957.1"/>
    <property type="molecule type" value="Genomic_DNA"/>
</dbReference>
<dbReference type="Proteomes" id="UP000237966">
    <property type="component" value="Unassembled WGS sequence"/>
</dbReference>
<dbReference type="OrthoDB" id="9784366at2"/>
<dbReference type="Pfam" id="PF01594">
    <property type="entry name" value="AI-2E_transport"/>
    <property type="match status" value="1"/>
</dbReference>